<reference evidence="1" key="1">
    <citation type="journal article" date="2014" name="Front. Microbiol.">
        <title>High frequency of phylogenetically diverse reductive dehalogenase-homologous genes in deep subseafloor sedimentary metagenomes.</title>
        <authorList>
            <person name="Kawai M."/>
            <person name="Futagami T."/>
            <person name="Toyoda A."/>
            <person name="Takaki Y."/>
            <person name="Nishi S."/>
            <person name="Hori S."/>
            <person name="Arai W."/>
            <person name="Tsubouchi T."/>
            <person name="Morono Y."/>
            <person name="Uchiyama I."/>
            <person name="Ito T."/>
            <person name="Fujiyama A."/>
            <person name="Inagaki F."/>
            <person name="Takami H."/>
        </authorList>
    </citation>
    <scope>NUCLEOTIDE SEQUENCE</scope>
    <source>
        <strain evidence="1">Expedition CK06-06</strain>
    </source>
</reference>
<name>X0S2G8_9ZZZZ</name>
<dbReference type="AlphaFoldDB" id="X0S2G8"/>
<proteinExistence type="predicted"/>
<protein>
    <submittedName>
        <fullName evidence="1">Uncharacterized protein</fullName>
    </submittedName>
</protein>
<organism evidence="1">
    <name type="scientific">marine sediment metagenome</name>
    <dbReference type="NCBI Taxonomy" id="412755"/>
    <lineage>
        <taxon>unclassified sequences</taxon>
        <taxon>metagenomes</taxon>
        <taxon>ecological metagenomes</taxon>
    </lineage>
</organism>
<accession>X0S2G8</accession>
<dbReference type="EMBL" id="BARS01006548">
    <property type="protein sequence ID" value="GAF70127.1"/>
    <property type="molecule type" value="Genomic_DNA"/>
</dbReference>
<sequence>MRFSAAFTGIPVVFVMVLASPALASVATQGLDAWVTLPGETWADHFNSEEGGDPLPAGFFGPWSDPFDGRISLVGAPLGGPFGNIDTIVERLQSADLPDCPSEDTVDIQIRALSLASASPITVTFNDGLDPTDYDVLVCLSDDSQATGSMTIQRECVD</sequence>
<gene>
    <name evidence="1" type="ORF">S01H1_12732</name>
</gene>
<comment type="caution">
    <text evidence="1">The sequence shown here is derived from an EMBL/GenBank/DDBJ whole genome shotgun (WGS) entry which is preliminary data.</text>
</comment>
<feature type="non-terminal residue" evidence="1">
    <location>
        <position position="158"/>
    </location>
</feature>
<evidence type="ECO:0000313" key="1">
    <source>
        <dbReference type="EMBL" id="GAF70127.1"/>
    </source>
</evidence>